<protein>
    <submittedName>
        <fullName evidence="2">Uncharacterized protein (TIGR03643 family)</fullName>
    </submittedName>
</protein>
<dbReference type="EMBL" id="JANTYZ010000003">
    <property type="protein sequence ID" value="MCS3864798.1"/>
    <property type="molecule type" value="Genomic_DNA"/>
</dbReference>
<reference evidence="2" key="1">
    <citation type="submission" date="2022-08" db="EMBL/GenBank/DDBJ databases">
        <title>Genomic Encyclopedia of Type Strains, Phase V (KMG-V): Genome sequencing to study the core and pangenomes of soil and plant-associated prokaryotes.</title>
        <authorList>
            <person name="Whitman W."/>
        </authorList>
    </citation>
    <scope>NUCLEOTIDE SEQUENCE</scope>
    <source>
        <strain evidence="2">SP2016B</strain>
    </source>
</reference>
<evidence type="ECO:0000313" key="2">
    <source>
        <dbReference type="EMBL" id="MCS3864798.1"/>
    </source>
</evidence>
<proteinExistence type="predicted"/>
<dbReference type="Pfam" id="PF10985">
    <property type="entry name" value="DUF2805"/>
    <property type="match status" value="1"/>
</dbReference>
<feature type="region of interest" description="Disordered" evidence="1">
    <location>
        <begin position="62"/>
        <end position="130"/>
    </location>
</feature>
<dbReference type="AlphaFoldDB" id="A0A9X2R880"/>
<comment type="caution">
    <text evidence="2">The sequence shown here is derived from an EMBL/GenBank/DDBJ whole genome shotgun (WGS) entry which is preliminary data.</text>
</comment>
<organism evidence="2 3">
    <name type="scientific">Salinibacter ruber</name>
    <dbReference type="NCBI Taxonomy" id="146919"/>
    <lineage>
        <taxon>Bacteria</taxon>
        <taxon>Pseudomonadati</taxon>
        <taxon>Rhodothermota</taxon>
        <taxon>Rhodothermia</taxon>
        <taxon>Rhodothermales</taxon>
        <taxon>Salinibacteraceae</taxon>
        <taxon>Salinibacter</taxon>
    </lineage>
</organism>
<dbReference type="Proteomes" id="UP001155034">
    <property type="component" value="Unassembled WGS sequence"/>
</dbReference>
<dbReference type="NCBIfam" id="TIGR03643">
    <property type="entry name" value="TIGR03643 family protein"/>
    <property type="match status" value="1"/>
</dbReference>
<feature type="compositionally biased region" description="Acidic residues" evidence="1">
    <location>
        <begin position="121"/>
        <end position="130"/>
    </location>
</feature>
<dbReference type="RefSeq" id="WP_251952712.1">
    <property type="nucleotide sequence ID" value="NZ_CALTSI010000003.1"/>
</dbReference>
<evidence type="ECO:0000256" key="1">
    <source>
        <dbReference type="SAM" id="MobiDB-lite"/>
    </source>
</evidence>
<sequence length="130" mass="14302">MGVQSDHDLSDEDVSHVIGMAWKDDVPFEAIEARYGLDEEAVIALMRDRLKRSSWRLWRERVSGRPSKHAARQSLTDSVSKRPPGARSLEPLDGPNSPADLEDGSPFRDRPGDTDGAPDVPENDDPDPGG</sequence>
<gene>
    <name evidence="2" type="ORF">GGP82_001347</name>
</gene>
<dbReference type="InterPro" id="IPR019882">
    <property type="entry name" value="CHP03643"/>
</dbReference>
<evidence type="ECO:0000313" key="3">
    <source>
        <dbReference type="Proteomes" id="UP001155034"/>
    </source>
</evidence>
<name>A0A9X2R880_9BACT</name>
<accession>A0A9X2R880</accession>